<name>A0A8J4TU15_CLAMG</name>
<reference evidence="2" key="1">
    <citation type="submission" date="2020-07" db="EMBL/GenBank/DDBJ databases">
        <title>Clarias magur genome sequencing, assembly and annotation.</title>
        <authorList>
            <person name="Kushwaha B."/>
            <person name="Kumar R."/>
            <person name="Das P."/>
            <person name="Joshi C.G."/>
            <person name="Kumar D."/>
            <person name="Nagpure N.S."/>
            <person name="Pandey M."/>
            <person name="Agarwal S."/>
            <person name="Srivastava S."/>
            <person name="Singh M."/>
            <person name="Sahoo L."/>
            <person name="Jayasankar P."/>
            <person name="Meher P.K."/>
            <person name="Koringa P.G."/>
            <person name="Iquebal M.A."/>
            <person name="Das S.P."/>
            <person name="Bit A."/>
            <person name="Patnaik S."/>
            <person name="Patel N."/>
            <person name="Shah T.M."/>
            <person name="Hinsu A."/>
            <person name="Jena J.K."/>
        </authorList>
    </citation>
    <scope>NUCLEOTIDE SEQUENCE</scope>
    <source>
        <strain evidence="2">CIFAMagur01</strain>
        <tissue evidence="2">Testis</tissue>
    </source>
</reference>
<dbReference type="PROSITE" id="PS50209">
    <property type="entry name" value="CARD"/>
    <property type="match status" value="1"/>
</dbReference>
<dbReference type="Proteomes" id="UP000727407">
    <property type="component" value="Unassembled WGS sequence"/>
</dbReference>
<keyword evidence="3" id="KW-1185">Reference proteome</keyword>
<dbReference type="InterPro" id="IPR011029">
    <property type="entry name" value="DEATH-like_dom_sf"/>
</dbReference>
<dbReference type="OrthoDB" id="8888059at2759"/>
<dbReference type="EMBL" id="QNUK01000102">
    <property type="protein sequence ID" value="KAF5901900.1"/>
    <property type="molecule type" value="Genomic_DNA"/>
</dbReference>
<feature type="non-terminal residue" evidence="2">
    <location>
        <position position="83"/>
    </location>
</feature>
<feature type="non-terminal residue" evidence="2">
    <location>
        <position position="1"/>
    </location>
</feature>
<comment type="caution">
    <text evidence="2">The sequence shown here is derived from an EMBL/GenBank/DDBJ whole genome shotgun (WGS) entry which is preliminary data.</text>
</comment>
<accession>A0A8J4TU15</accession>
<proteinExistence type="predicted"/>
<evidence type="ECO:0000259" key="1">
    <source>
        <dbReference type="PROSITE" id="PS50209"/>
    </source>
</evidence>
<evidence type="ECO:0000313" key="2">
    <source>
        <dbReference type="EMBL" id="KAF5901900.1"/>
    </source>
</evidence>
<gene>
    <name evidence="2" type="ORF">DAT39_008408</name>
</gene>
<dbReference type="SUPFAM" id="SSF47986">
    <property type="entry name" value="DEATH domain"/>
    <property type="match status" value="1"/>
</dbReference>
<dbReference type="GO" id="GO:0042981">
    <property type="term" value="P:regulation of apoptotic process"/>
    <property type="evidence" value="ECO:0007669"/>
    <property type="project" value="InterPro"/>
</dbReference>
<dbReference type="Pfam" id="PF00619">
    <property type="entry name" value="CARD"/>
    <property type="match status" value="1"/>
</dbReference>
<sequence length="83" mass="9727">HAAYVHVVRKKLIHSVRQVEPVANRMLTQGLITDDEYFQVCEKDGSKARMRCMFKVLDEHGMIQSDGFYNALFHCEPLLYREL</sequence>
<dbReference type="InterPro" id="IPR001315">
    <property type="entry name" value="CARD"/>
</dbReference>
<dbReference type="Gene3D" id="1.10.533.10">
    <property type="entry name" value="Death Domain, Fas"/>
    <property type="match status" value="1"/>
</dbReference>
<feature type="domain" description="CARD" evidence="1">
    <location>
        <begin position="1"/>
        <end position="83"/>
    </location>
</feature>
<organism evidence="2 3">
    <name type="scientific">Clarias magur</name>
    <name type="common">Asian catfish</name>
    <name type="synonym">Macropteronotus magur</name>
    <dbReference type="NCBI Taxonomy" id="1594786"/>
    <lineage>
        <taxon>Eukaryota</taxon>
        <taxon>Metazoa</taxon>
        <taxon>Chordata</taxon>
        <taxon>Craniata</taxon>
        <taxon>Vertebrata</taxon>
        <taxon>Euteleostomi</taxon>
        <taxon>Actinopterygii</taxon>
        <taxon>Neopterygii</taxon>
        <taxon>Teleostei</taxon>
        <taxon>Ostariophysi</taxon>
        <taxon>Siluriformes</taxon>
        <taxon>Clariidae</taxon>
        <taxon>Clarias</taxon>
    </lineage>
</organism>
<protein>
    <submittedName>
        <fullName evidence="2">Golgi resident protein GCP60-like</fullName>
    </submittedName>
</protein>
<evidence type="ECO:0000313" key="3">
    <source>
        <dbReference type="Proteomes" id="UP000727407"/>
    </source>
</evidence>
<dbReference type="AlphaFoldDB" id="A0A8J4TU15"/>